<dbReference type="OMA" id="REYPGGW"/>
<accession>G0S9G5</accession>
<dbReference type="GeneID" id="18258618"/>
<feature type="region of interest" description="Disordered" evidence="1">
    <location>
        <begin position="248"/>
        <end position="321"/>
    </location>
</feature>
<dbReference type="OrthoDB" id="4359806at2759"/>
<evidence type="ECO:0000256" key="1">
    <source>
        <dbReference type="SAM" id="MobiDB-lite"/>
    </source>
</evidence>
<dbReference type="HOGENOM" id="CLU_067171_1_0_1"/>
<proteinExistence type="predicted"/>
<dbReference type="RefSeq" id="XP_006694961.1">
    <property type="nucleotide sequence ID" value="XM_006694898.1"/>
</dbReference>
<keyword evidence="4" id="KW-1185">Reference proteome</keyword>
<organism evidence="4">
    <name type="scientific">Chaetomium thermophilum (strain DSM 1495 / CBS 144.50 / IMI 039719)</name>
    <name type="common">Thermochaetoides thermophila</name>
    <dbReference type="NCBI Taxonomy" id="759272"/>
    <lineage>
        <taxon>Eukaryota</taxon>
        <taxon>Fungi</taxon>
        <taxon>Dikarya</taxon>
        <taxon>Ascomycota</taxon>
        <taxon>Pezizomycotina</taxon>
        <taxon>Sordariomycetes</taxon>
        <taxon>Sordariomycetidae</taxon>
        <taxon>Sordariales</taxon>
        <taxon>Chaetomiaceae</taxon>
        <taxon>Thermochaetoides</taxon>
    </lineage>
</organism>
<gene>
    <name evidence="3" type="ORF">CTHT_0045800</name>
</gene>
<dbReference type="KEGG" id="cthr:CTHT_0045800"/>
<dbReference type="AlphaFoldDB" id="G0S9G5"/>
<evidence type="ECO:0000256" key="2">
    <source>
        <dbReference type="SAM" id="SignalP"/>
    </source>
</evidence>
<dbReference type="eggNOG" id="ENOG502T26A">
    <property type="taxonomic scope" value="Eukaryota"/>
</dbReference>
<evidence type="ECO:0000313" key="4">
    <source>
        <dbReference type="Proteomes" id="UP000008066"/>
    </source>
</evidence>
<protein>
    <submittedName>
        <fullName evidence="3">Uncharacterized protein</fullName>
    </submittedName>
</protein>
<dbReference type="EMBL" id="GL988043">
    <property type="protein sequence ID" value="EGS20076.1"/>
    <property type="molecule type" value="Genomic_DNA"/>
</dbReference>
<keyword evidence="2" id="KW-0732">Signal</keyword>
<evidence type="ECO:0000313" key="3">
    <source>
        <dbReference type="EMBL" id="EGS20076.1"/>
    </source>
</evidence>
<feature type="compositionally biased region" description="Basic and acidic residues" evidence="1">
    <location>
        <begin position="262"/>
        <end position="321"/>
    </location>
</feature>
<reference evidence="3 4" key="1">
    <citation type="journal article" date="2011" name="Cell">
        <title>Insight into structure and assembly of the nuclear pore complex by utilizing the genome of a eukaryotic thermophile.</title>
        <authorList>
            <person name="Amlacher S."/>
            <person name="Sarges P."/>
            <person name="Flemming D."/>
            <person name="van Noort V."/>
            <person name="Kunze R."/>
            <person name="Devos D.P."/>
            <person name="Arumugam M."/>
            <person name="Bork P."/>
            <person name="Hurt E."/>
        </authorList>
    </citation>
    <scope>NUCLEOTIDE SEQUENCE [LARGE SCALE GENOMIC DNA]</scope>
    <source>
        <strain evidence="4">DSM 1495 / CBS 144.50 / IMI 039719</strain>
    </source>
</reference>
<name>G0S9G5_CHATD</name>
<feature type="region of interest" description="Disordered" evidence="1">
    <location>
        <begin position="17"/>
        <end position="38"/>
    </location>
</feature>
<feature type="signal peptide" evidence="2">
    <location>
        <begin position="1"/>
        <end position="18"/>
    </location>
</feature>
<feature type="chain" id="PRO_5003408970" evidence="2">
    <location>
        <begin position="19"/>
        <end position="321"/>
    </location>
</feature>
<dbReference type="Proteomes" id="UP000008066">
    <property type="component" value="Unassembled WGS sequence"/>
</dbReference>
<sequence length="321" mass="36399">MKFTPLLAAALLTGSTTAIGPATPDQPPRLKGKPEKMSNWKWPNPFTSSTVTKKYDPVCTVERIIAAQEYLLDDLSQNPPKGLLPYRDALKSVFGTRDYPGSWDGIDPHGYDRHILFMDYHLMPLKVREWIEDQERSDGPGKGLFAVYPRPLPGTRVLHTVKVPQESPVPKEWRENDDRRVALFAPGAIYETLPLWVADDSDCAEALSDLSRYSAKPKNGGVIAYPVKHTSPNRGANERDMEITIKAQVLTLKPGETEEVEPEAKKEEKIEKKEETKEEKVEEKEEDTKTEEKPTEKTEEKAEEKTEEKKEEAKVDEKDEL</sequence>